<keyword evidence="2" id="KW-1185">Reference proteome</keyword>
<dbReference type="EMBL" id="AP014693">
    <property type="protein sequence ID" value="BAQ02628.1"/>
    <property type="molecule type" value="Genomic_DNA"/>
</dbReference>
<accession>A0A0A8J9B2</accession>
<name>A0A0A8J9B2_9CAUD</name>
<dbReference type="Proteomes" id="UP000203794">
    <property type="component" value="Segment"/>
</dbReference>
<dbReference type="KEGG" id="vg:26639541"/>
<organism evidence="1 2">
    <name type="scientific">Ralstonia phage RSL2</name>
    <dbReference type="NCBI Taxonomy" id="1585840"/>
    <lineage>
        <taxon>Viruses</taxon>
        <taxon>Duplodnaviria</taxon>
        <taxon>Heunggongvirae</taxon>
        <taxon>Uroviricota</taxon>
        <taxon>Caudoviricetes</taxon>
        <taxon>Chimalliviridae</taxon>
        <taxon>Chiangmaivirus</taxon>
        <taxon>Chiangmaivirus RSL2</taxon>
    </lineage>
</organism>
<reference evidence="1 2" key="1">
    <citation type="submission" date="2014-12" db="EMBL/GenBank/DDBJ databases">
        <title>Genome analysis of a novel jumbo phage RSL2 infecting the phytopathogen Ralstonia solanacearum.</title>
        <authorList>
            <person name="Kawasaki T."/>
            <person name="Fujie M."/>
            <person name="Chatchawankanphanich O."/>
            <person name="Ogata H."/>
            <person name="Yamada T."/>
        </authorList>
    </citation>
    <scope>NUCLEOTIDE SEQUENCE [LARGE SCALE GENOMIC DNA]</scope>
    <source>
        <strain evidence="1 2">RSL2</strain>
    </source>
</reference>
<proteinExistence type="predicted"/>
<evidence type="ECO:0000313" key="2">
    <source>
        <dbReference type="Proteomes" id="UP000203794"/>
    </source>
</evidence>
<evidence type="ECO:0000313" key="1">
    <source>
        <dbReference type="EMBL" id="BAQ02628.1"/>
    </source>
</evidence>
<protein>
    <submittedName>
        <fullName evidence="1">Uncharacterized protein</fullName>
    </submittedName>
</protein>
<sequence>MKGLPLSETHERDADGNYVLKEKYAIPYRESVKAQLESWVAGKPVHNDYADECCPDFSCCSGSPWPEEKRKAFAGAKDSIRHEMLMGALSELTTSAEAKVHVAGTIPDNTSIH</sequence>
<dbReference type="GeneID" id="26639541"/>
<dbReference type="RefSeq" id="YP_009212949.1">
    <property type="nucleotide sequence ID" value="NC_028950.1"/>
</dbReference>